<keyword evidence="1" id="KW-0812">Transmembrane</keyword>
<evidence type="ECO:0000313" key="2">
    <source>
        <dbReference type="EMBL" id="KKN12358.1"/>
    </source>
</evidence>
<gene>
    <name evidence="2" type="ORF">LCGC14_1017370</name>
</gene>
<feature type="transmembrane region" description="Helical" evidence="1">
    <location>
        <begin position="55"/>
        <end position="80"/>
    </location>
</feature>
<evidence type="ECO:0000256" key="1">
    <source>
        <dbReference type="SAM" id="Phobius"/>
    </source>
</evidence>
<keyword evidence="1" id="KW-1133">Transmembrane helix</keyword>
<reference evidence="2" key="1">
    <citation type="journal article" date="2015" name="Nature">
        <title>Complex archaea that bridge the gap between prokaryotes and eukaryotes.</title>
        <authorList>
            <person name="Spang A."/>
            <person name="Saw J.H."/>
            <person name="Jorgensen S.L."/>
            <person name="Zaremba-Niedzwiedzka K."/>
            <person name="Martijn J."/>
            <person name="Lind A.E."/>
            <person name="van Eijk R."/>
            <person name="Schleper C."/>
            <person name="Guy L."/>
            <person name="Ettema T.J."/>
        </authorList>
    </citation>
    <scope>NUCLEOTIDE SEQUENCE</scope>
</reference>
<protein>
    <submittedName>
        <fullName evidence="2">Uncharacterized protein</fullName>
    </submittedName>
</protein>
<name>A0A0F9R4K3_9ZZZZ</name>
<dbReference type="EMBL" id="LAZR01004040">
    <property type="protein sequence ID" value="KKN12358.1"/>
    <property type="molecule type" value="Genomic_DNA"/>
</dbReference>
<proteinExistence type="predicted"/>
<dbReference type="AlphaFoldDB" id="A0A0F9R4K3"/>
<accession>A0A0F9R4K3</accession>
<keyword evidence="1" id="KW-0472">Membrane</keyword>
<sequence>MPKPSEGVKVFLNHFLESKVFEISRMNVLDYNFTGGAVKKFLKSLKYYRFEDINYFNFIIYLFPFIFILTLHFLIILSIAELL</sequence>
<comment type="caution">
    <text evidence="2">The sequence shown here is derived from an EMBL/GenBank/DDBJ whole genome shotgun (WGS) entry which is preliminary data.</text>
</comment>
<organism evidence="2">
    <name type="scientific">marine sediment metagenome</name>
    <dbReference type="NCBI Taxonomy" id="412755"/>
    <lineage>
        <taxon>unclassified sequences</taxon>
        <taxon>metagenomes</taxon>
        <taxon>ecological metagenomes</taxon>
    </lineage>
</organism>